<dbReference type="AlphaFoldDB" id="A0A9P4R5X1"/>
<dbReference type="Pfam" id="PF00505">
    <property type="entry name" value="HMG_box"/>
    <property type="match status" value="1"/>
</dbReference>
<dbReference type="SUPFAM" id="SSF47095">
    <property type="entry name" value="HMG-box"/>
    <property type="match status" value="2"/>
</dbReference>
<gene>
    <name evidence="4" type="ORF">EJ04DRAFT_508333</name>
</gene>
<organism evidence="4 5">
    <name type="scientific">Polyplosphaeria fusca</name>
    <dbReference type="NCBI Taxonomy" id="682080"/>
    <lineage>
        <taxon>Eukaryota</taxon>
        <taxon>Fungi</taxon>
        <taxon>Dikarya</taxon>
        <taxon>Ascomycota</taxon>
        <taxon>Pezizomycotina</taxon>
        <taxon>Dothideomycetes</taxon>
        <taxon>Pleosporomycetidae</taxon>
        <taxon>Pleosporales</taxon>
        <taxon>Tetraplosphaeriaceae</taxon>
        <taxon>Polyplosphaeria</taxon>
    </lineage>
</organism>
<dbReference type="Proteomes" id="UP000799444">
    <property type="component" value="Unassembled WGS sequence"/>
</dbReference>
<evidence type="ECO:0000256" key="1">
    <source>
        <dbReference type="PROSITE-ProRule" id="PRU00267"/>
    </source>
</evidence>
<dbReference type="OrthoDB" id="1919336at2759"/>
<feature type="domain" description="HMG box" evidence="3">
    <location>
        <begin position="252"/>
        <end position="318"/>
    </location>
</feature>
<dbReference type="EMBL" id="ML996102">
    <property type="protein sequence ID" value="KAF2739878.1"/>
    <property type="molecule type" value="Genomic_DNA"/>
</dbReference>
<feature type="compositionally biased region" description="Basic residues" evidence="2">
    <location>
        <begin position="88"/>
        <end position="125"/>
    </location>
</feature>
<dbReference type="SMART" id="SM00398">
    <property type="entry name" value="HMG"/>
    <property type="match status" value="2"/>
</dbReference>
<comment type="caution">
    <text evidence="4">The sequence shown here is derived from an EMBL/GenBank/DDBJ whole genome shotgun (WGS) entry which is preliminary data.</text>
</comment>
<evidence type="ECO:0000256" key="2">
    <source>
        <dbReference type="SAM" id="MobiDB-lite"/>
    </source>
</evidence>
<proteinExistence type="predicted"/>
<feature type="region of interest" description="Disordered" evidence="2">
    <location>
        <begin position="80"/>
        <end position="131"/>
    </location>
</feature>
<dbReference type="GO" id="GO:0005634">
    <property type="term" value="C:nucleus"/>
    <property type="evidence" value="ECO:0007669"/>
    <property type="project" value="UniProtKB-UniRule"/>
</dbReference>
<evidence type="ECO:0000313" key="5">
    <source>
        <dbReference type="Proteomes" id="UP000799444"/>
    </source>
</evidence>
<keyword evidence="5" id="KW-1185">Reference proteome</keyword>
<evidence type="ECO:0000313" key="4">
    <source>
        <dbReference type="EMBL" id="KAF2739878.1"/>
    </source>
</evidence>
<dbReference type="PROSITE" id="PS50118">
    <property type="entry name" value="HMG_BOX_2"/>
    <property type="match status" value="1"/>
</dbReference>
<feature type="DNA-binding region" description="HMG box" evidence="1">
    <location>
        <begin position="252"/>
        <end position="318"/>
    </location>
</feature>
<sequence>MLARGALCRLAANAPKTSTHDLPQLARLLQRSTSAHNATSLPSICALSHAYNALLAQSHRSYATAARATKPTTTVKTAVKKAAATKPATKKVAAKKPKKTVATKKRTTKRKTAKKAVAKKTKKPKKTDEEKEKALIRELRRTALKDPGSPRINTYAVYVTDKAKGSKGNVSERGKDYATAYKNLTAAEREHYNHLATEKTAERQAAFSQWVLTHTPDQIRLANNARVRLRALYKKKNISLGRTKKIPDDRLVKRPAPAFARFFGERKASGDMKSISLKESGALIANEWKALSASEKKPYVDAYEAEKKNYATEYERTYGSKP</sequence>
<dbReference type="Gene3D" id="1.10.30.10">
    <property type="entry name" value="High mobility group box domain"/>
    <property type="match status" value="2"/>
</dbReference>
<reference evidence="4" key="1">
    <citation type="journal article" date="2020" name="Stud. Mycol.">
        <title>101 Dothideomycetes genomes: a test case for predicting lifestyles and emergence of pathogens.</title>
        <authorList>
            <person name="Haridas S."/>
            <person name="Albert R."/>
            <person name="Binder M."/>
            <person name="Bloem J."/>
            <person name="Labutti K."/>
            <person name="Salamov A."/>
            <person name="Andreopoulos B."/>
            <person name="Baker S."/>
            <person name="Barry K."/>
            <person name="Bills G."/>
            <person name="Bluhm B."/>
            <person name="Cannon C."/>
            <person name="Castanera R."/>
            <person name="Culley D."/>
            <person name="Daum C."/>
            <person name="Ezra D."/>
            <person name="Gonzalez J."/>
            <person name="Henrissat B."/>
            <person name="Kuo A."/>
            <person name="Liang C."/>
            <person name="Lipzen A."/>
            <person name="Lutzoni F."/>
            <person name="Magnuson J."/>
            <person name="Mondo S."/>
            <person name="Nolan M."/>
            <person name="Ohm R."/>
            <person name="Pangilinan J."/>
            <person name="Park H.-J."/>
            <person name="Ramirez L."/>
            <person name="Alfaro M."/>
            <person name="Sun H."/>
            <person name="Tritt A."/>
            <person name="Yoshinaga Y."/>
            <person name="Zwiers L.-H."/>
            <person name="Turgeon B."/>
            <person name="Goodwin S."/>
            <person name="Spatafora J."/>
            <person name="Crous P."/>
            <person name="Grigoriev I."/>
        </authorList>
    </citation>
    <scope>NUCLEOTIDE SEQUENCE</scope>
    <source>
        <strain evidence="4">CBS 125425</strain>
    </source>
</reference>
<accession>A0A9P4R5X1</accession>
<keyword evidence="1" id="KW-0539">Nucleus</keyword>
<dbReference type="InterPro" id="IPR036910">
    <property type="entry name" value="HMG_box_dom_sf"/>
</dbReference>
<dbReference type="GO" id="GO:0003677">
    <property type="term" value="F:DNA binding"/>
    <property type="evidence" value="ECO:0007669"/>
    <property type="project" value="UniProtKB-UniRule"/>
</dbReference>
<dbReference type="InterPro" id="IPR009071">
    <property type="entry name" value="HMG_box_dom"/>
</dbReference>
<name>A0A9P4R5X1_9PLEO</name>
<protein>
    <recommendedName>
        <fullName evidence="3">HMG box domain-containing protein</fullName>
    </recommendedName>
</protein>
<evidence type="ECO:0000259" key="3">
    <source>
        <dbReference type="PROSITE" id="PS50118"/>
    </source>
</evidence>
<keyword evidence="1" id="KW-0238">DNA-binding</keyword>